<evidence type="ECO:0000256" key="1">
    <source>
        <dbReference type="ARBA" id="ARBA00022723"/>
    </source>
</evidence>
<dbReference type="AlphaFoldDB" id="A0A1J4KC53"/>
<dbReference type="GO" id="GO:0046872">
    <property type="term" value="F:metal ion binding"/>
    <property type="evidence" value="ECO:0007669"/>
    <property type="project" value="UniProtKB-KW"/>
</dbReference>
<keyword evidence="7" id="KW-1185">Reference proteome</keyword>
<dbReference type="CDD" id="cd00030">
    <property type="entry name" value="C2"/>
    <property type="match status" value="3"/>
</dbReference>
<proteinExistence type="predicted"/>
<protein>
    <submittedName>
        <fullName evidence="6">Putative C2 domain containing protein</fullName>
    </submittedName>
</protein>
<dbReference type="EMBL" id="MLAK01000657">
    <property type="protein sequence ID" value="OHT08803.1"/>
    <property type="molecule type" value="Genomic_DNA"/>
</dbReference>
<feature type="domain" description="C2" evidence="4">
    <location>
        <begin position="201"/>
        <end position="345"/>
    </location>
</feature>
<feature type="region of interest" description="Disordered" evidence="3">
    <location>
        <begin position="1"/>
        <end position="70"/>
    </location>
</feature>
<dbReference type="InterPro" id="IPR000008">
    <property type="entry name" value="C2_dom"/>
</dbReference>
<gene>
    <name evidence="6" type="ORF">TRFO_22550</name>
</gene>
<evidence type="ECO:0000259" key="4">
    <source>
        <dbReference type="PROSITE" id="PS50004"/>
    </source>
</evidence>
<accession>A0A1J4KC53</accession>
<dbReference type="OrthoDB" id="270970at2759"/>
<sequence>MDEIEIKVKQFKEGSGPAPIESQLKKKGGGKIKFSVEAFKCDDPPKKKKGKKSSGARKSSSSKKGKLTDGNLITEPVNTVYDTTYKIHIEAVRATGLMAADKNGKSDPYCVFQLEGGNQKYMTKYVENKLDPVWNEKIPPLDGYYVSSDLLHIWVYDKDRKVDLKKNDCIAYGKLVINDIGPLGEINEVDVSLYTVNQDKKANTVAPKKNSHRGDAGHVILRIHVSQIKDVPFVAKPWTHEFLMCCLELNKATKCPVIGDTSSDPYVIMHIYPAANSQQYRTIVQKNTLNPIWNEQFTFYVDDPKSQKINFTMMHEQIQMGHVTIYLNDMELNQPIHMEVQLENNNKDVKGGILDYRLVLYHKGERPFVNTEETPKERDVEIKEKSSSSSSSSSSSKCKFSFGTYSSSYSTSFSGYTTCSTTLSNIHSSEEKYHVHEIKTKQEYHGKPKKHAITGKFIGCTDLIKTELNGTDAYVKISLRNKGGKVKGEEFTTEVVKNTSDPTYDLPLTFKDAKKGDYIDITVYHDFTLLGTRAIGAAKVPIKDVQEQTTLNLDLHKPEGSKLPKELSKLLDYGHCSIELSANYE</sequence>
<name>A0A1J4KC53_9EUKA</name>
<organism evidence="6 7">
    <name type="scientific">Tritrichomonas foetus</name>
    <dbReference type="NCBI Taxonomy" id="1144522"/>
    <lineage>
        <taxon>Eukaryota</taxon>
        <taxon>Metamonada</taxon>
        <taxon>Parabasalia</taxon>
        <taxon>Tritrichomonadida</taxon>
        <taxon>Tritrichomonadidae</taxon>
        <taxon>Tritrichomonas</taxon>
    </lineage>
</organism>
<dbReference type="Proteomes" id="UP000179807">
    <property type="component" value="Unassembled WGS sequence"/>
</dbReference>
<keyword evidence="2" id="KW-0106">Calcium</keyword>
<dbReference type="InterPro" id="IPR035892">
    <property type="entry name" value="C2_domain_sf"/>
</dbReference>
<evidence type="ECO:0000313" key="6">
    <source>
        <dbReference type="EMBL" id="OHT08803.1"/>
    </source>
</evidence>
<evidence type="ECO:0000313" key="7">
    <source>
        <dbReference type="Proteomes" id="UP000179807"/>
    </source>
</evidence>
<feature type="compositionally biased region" description="Basic residues" evidence="3">
    <location>
        <begin position="46"/>
        <end position="65"/>
    </location>
</feature>
<feature type="compositionally biased region" description="Low complexity" evidence="3">
    <location>
        <begin position="387"/>
        <end position="398"/>
    </location>
</feature>
<dbReference type="EMBL" id="KX579643">
    <property type="protein sequence ID" value="ARM19875.1"/>
    <property type="molecule type" value="Genomic_DNA"/>
</dbReference>
<reference evidence="6 7" key="2">
    <citation type="submission" date="2016-10" db="EMBL/GenBank/DDBJ databases">
        <authorList>
            <person name="Benchimol M."/>
            <person name="Almeida L.G."/>
            <person name="Vasconcelos A.T."/>
            <person name="Perreira-Neves A."/>
            <person name="Rosa I.A."/>
            <person name="Tasca T."/>
            <person name="Bogo M.R."/>
            <person name="de Souza W."/>
        </authorList>
    </citation>
    <scope>NUCLEOTIDE SEQUENCE [LARGE SCALE GENOMIC DNA]</scope>
    <source>
        <strain evidence="6 7">K</strain>
    </source>
</reference>
<dbReference type="PANTHER" id="PTHR45911">
    <property type="entry name" value="C2 DOMAIN-CONTAINING PROTEIN"/>
    <property type="match status" value="1"/>
</dbReference>
<dbReference type="SUPFAM" id="SSF49562">
    <property type="entry name" value="C2 domain (Calcium/lipid-binding domain, CaLB)"/>
    <property type="match status" value="3"/>
</dbReference>
<reference evidence="5" key="1">
    <citation type="submission" date="2016-07" db="EMBL/GenBank/DDBJ databases">
        <authorList>
            <person name="Rosa I.A."/>
            <person name="Brigido M.C."/>
            <person name="Santos E.O."/>
            <person name="Almeida L.G.P."/>
            <person name="Zingalli R.B."/>
            <person name="Vasconcelos A.T.R."/>
            <person name="Souza W."/>
            <person name="Benchimol M."/>
        </authorList>
    </citation>
    <scope>NUCLEOTIDE SEQUENCE</scope>
    <source>
        <strain evidence="5">22550</strain>
    </source>
</reference>
<evidence type="ECO:0000256" key="2">
    <source>
        <dbReference type="ARBA" id="ARBA00022837"/>
    </source>
</evidence>
<dbReference type="Gene3D" id="2.60.40.150">
    <property type="entry name" value="C2 domain"/>
    <property type="match status" value="3"/>
</dbReference>
<evidence type="ECO:0000256" key="3">
    <source>
        <dbReference type="SAM" id="MobiDB-lite"/>
    </source>
</evidence>
<dbReference type="Pfam" id="PF00168">
    <property type="entry name" value="C2"/>
    <property type="match status" value="3"/>
</dbReference>
<dbReference type="PROSITE" id="PS50004">
    <property type="entry name" value="C2"/>
    <property type="match status" value="3"/>
</dbReference>
<dbReference type="RefSeq" id="XP_068361939.1">
    <property type="nucleotide sequence ID" value="XM_068502618.1"/>
</dbReference>
<reference evidence="5" key="3">
    <citation type="journal article" date="2017" name="Biol. Cell">
        <title>The costa of trichomonads: A complex macromolecular cytoskeleton structure made of uncommon proteins.</title>
        <authorList>
            <person name="de Andrade Rosa I."/>
            <person name="Brigido M.C."/>
            <person name="de Oliveira Santos E."/>
            <person name="Gonzaga L."/>
            <person name="Zingali R.B."/>
            <person name="de Vasconcelos A.T."/>
            <person name="de Souza W."/>
            <person name="Benchimol M."/>
        </authorList>
    </citation>
    <scope>NUCLEOTIDE SEQUENCE</scope>
    <source>
        <strain evidence="5">22550</strain>
    </source>
</reference>
<dbReference type="GeneID" id="94837322"/>
<dbReference type="VEuPathDB" id="TrichDB:TRFO_22550"/>
<feature type="domain" description="C2" evidence="4">
    <location>
        <begin position="434"/>
        <end position="555"/>
    </location>
</feature>
<dbReference type="SMART" id="SM00239">
    <property type="entry name" value="C2"/>
    <property type="match status" value="3"/>
</dbReference>
<evidence type="ECO:0000313" key="5">
    <source>
        <dbReference type="EMBL" id="ARM19875.1"/>
    </source>
</evidence>
<feature type="compositionally biased region" description="Basic and acidic residues" evidence="3">
    <location>
        <begin position="1"/>
        <end position="12"/>
    </location>
</feature>
<feature type="compositionally biased region" description="Basic and acidic residues" evidence="3">
    <location>
        <begin position="373"/>
        <end position="386"/>
    </location>
</feature>
<feature type="region of interest" description="Disordered" evidence="3">
    <location>
        <begin position="370"/>
        <end position="398"/>
    </location>
</feature>
<keyword evidence="1" id="KW-0479">Metal-binding</keyword>
<feature type="domain" description="C2" evidence="4">
    <location>
        <begin position="63"/>
        <end position="193"/>
    </location>
</feature>